<evidence type="ECO:0000256" key="1">
    <source>
        <dbReference type="ARBA" id="ARBA00023098"/>
    </source>
</evidence>
<dbReference type="InterPro" id="IPR016035">
    <property type="entry name" value="Acyl_Trfase/lysoPLipase"/>
</dbReference>
<dbReference type="AlphaFoldDB" id="C3KM07"/>
<reference evidence="5 6" key="2">
    <citation type="journal article" date="2009" name="Appl. Environ. Microbiol.">
        <title>Rhizobium sp. strain NGR234 possesses a remarkable number of secretion systems.</title>
        <authorList>
            <person name="Schmeisser C."/>
            <person name="Liesegang H."/>
            <person name="Krysciak D."/>
            <person name="Bakkou N."/>
            <person name="Le Quere A."/>
            <person name="Wollherr A."/>
            <person name="Heinemeyer I."/>
            <person name="Morgenstern B."/>
            <person name="Pommerening-Roeser A."/>
            <person name="Flores M."/>
            <person name="Palacios R."/>
            <person name="Brenner S."/>
            <person name="Gottschalk G."/>
            <person name="Schmitz R.A."/>
            <person name="Broughton W.J."/>
            <person name="Perret X."/>
            <person name="Strittmatter A.W."/>
            <person name="Streit W.R."/>
        </authorList>
    </citation>
    <scope>NUCLEOTIDE SEQUENCE [LARGE SCALE GENOMIC DNA]</scope>
    <source>
        <strain evidence="6">NBRC 101917 / NGR234</strain>
    </source>
</reference>
<dbReference type="NCBIfam" id="NF041079">
    <property type="entry name" value="CBASS_lipase"/>
    <property type="match status" value="1"/>
</dbReference>
<keyword evidence="5" id="KW-0614">Plasmid</keyword>
<keyword evidence="2" id="KW-0378">Hydrolase</keyword>
<dbReference type="GO" id="GO:0016042">
    <property type="term" value="P:lipid catabolic process"/>
    <property type="evidence" value="ECO:0007669"/>
    <property type="project" value="UniProtKB-UniRule"/>
</dbReference>
<evidence type="ECO:0000259" key="4">
    <source>
        <dbReference type="PROSITE" id="PS51635"/>
    </source>
</evidence>
<gene>
    <name evidence="5" type="ordered locus">NGR_b19960</name>
</gene>
<name>C3KM07_SINFN</name>
<feature type="short sequence motif" description="GXSXG" evidence="2">
    <location>
        <begin position="69"/>
        <end position="73"/>
    </location>
</feature>
<feature type="short sequence motif" description="GXGXXG" evidence="2">
    <location>
        <begin position="35"/>
        <end position="40"/>
    </location>
</feature>
<dbReference type="OrthoDB" id="9807112at2"/>
<dbReference type="Pfam" id="PF01734">
    <property type="entry name" value="Patatin"/>
    <property type="match status" value="1"/>
</dbReference>
<dbReference type="RefSeq" id="WP_015888063.1">
    <property type="nucleotide sequence ID" value="NC_012586.1"/>
</dbReference>
<dbReference type="Proteomes" id="UP000001054">
    <property type="component" value="Plasmid pNGR234b"/>
</dbReference>
<dbReference type="PANTHER" id="PTHR24138:SF10">
    <property type="entry name" value="PHOSPHOLIPASE A2"/>
    <property type="match status" value="1"/>
</dbReference>
<feature type="active site" description="Proton acceptor" evidence="2">
    <location>
        <position position="201"/>
    </location>
</feature>
<protein>
    <submittedName>
        <fullName evidence="5">Patatin-related protein</fullName>
    </submittedName>
</protein>
<dbReference type="PROSITE" id="PS51635">
    <property type="entry name" value="PNPLA"/>
    <property type="match status" value="1"/>
</dbReference>
<keyword evidence="2" id="KW-0442">Lipid degradation</keyword>
<feature type="short sequence motif" description="DGA/G" evidence="2">
    <location>
        <begin position="201"/>
        <end position="203"/>
    </location>
</feature>
<dbReference type="SUPFAM" id="SSF52151">
    <property type="entry name" value="FabD/lysophospholipase-like"/>
    <property type="match status" value="1"/>
</dbReference>
<dbReference type="PATRIC" id="fig|394.7.peg.2414"/>
<feature type="domain" description="PNPLA" evidence="4">
    <location>
        <begin position="31"/>
        <end position="214"/>
    </location>
</feature>
<feature type="active site" description="Nucleophile" evidence="2">
    <location>
        <position position="71"/>
    </location>
</feature>
<dbReference type="InterPro" id="IPR047156">
    <property type="entry name" value="Teg/CotR/CapV-like"/>
</dbReference>
<evidence type="ECO:0000313" key="6">
    <source>
        <dbReference type="Proteomes" id="UP000001054"/>
    </source>
</evidence>
<dbReference type="GO" id="GO:0016787">
    <property type="term" value="F:hydrolase activity"/>
    <property type="evidence" value="ECO:0007669"/>
    <property type="project" value="UniProtKB-UniRule"/>
</dbReference>
<dbReference type="HOGENOM" id="CLU_000288_144_9_5"/>
<keyword evidence="1 2" id="KW-0443">Lipid metabolism</keyword>
<sequence length="355" mass="38975">MTYQPPRRSDGTLQQTRKKEPWPEGRIFRILSIDGGGIKGIFSASYLAEIERRFLDGQSIAGHFDMITGTSTGGIIALALGAGMTARQAAEIYTERGSLIFPKGNRIFDLPHWLRRPKHDQSVLKDELLKVFGDRLLDDATTRLVIPSFEGRYGEPYIYKTPHHPDYKKDRHAKAAHVALHTSAAPGYYPGVENDGHIMIDGGIWANNPVMNAVVDVLACYDLPRESIRVLSIGTGDEVLGLDEGVRNGGLLRWIFPGSGKAPMIFRAAAKAQSHNALGQAYLLVGKQNVVRIDPPESENPIGLDDVERAVTELPRLARSHAEATGHYVNQIFLGDAADRFVKCALSSVRTDAAD</sequence>
<evidence type="ECO:0000256" key="2">
    <source>
        <dbReference type="PROSITE-ProRule" id="PRU01161"/>
    </source>
</evidence>
<organism evidence="5 6">
    <name type="scientific">Sinorhizobium fredii (strain NBRC 101917 / NGR234)</name>
    <dbReference type="NCBI Taxonomy" id="394"/>
    <lineage>
        <taxon>Bacteria</taxon>
        <taxon>Pseudomonadati</taxon>
        <taxon>Pseudomonadota</taxon>
        <taxon>Alphaproteobacteria</taxon>
        <taxon>Hyphomicrobiales</taxon>
        <taxon>Rhizobiaceae</taxon>
        <taxon>Sinorhizobium/Ensifer group</taxon>
        <taxon>Sinorhizobium</taxon>
    </lineage>
</organism>
<dbReference type="EMBL" id="CP000874">
    <property type="protein sequence ID" value="ACP23443.1"/>
    <property type="molecule type" value="Genomic_DNA"/>
</dbReference>
<reference evidence="6" key="1">
    <citation type="journal article" date="2004" name="J. Bacteriol.">
        <title>An evolutionary hot spot: the pNGR234b replicon of Rhizobium sp. strain NGR234.</title>
        <authorList>
            <person name="Streit W.R."/>
            <person name="Schmitz R.A."/>
            <person name="Perret X."/>
            <person name="Staehelin C."/>
            <person name="Deakin W.J."/>
            <person name="Raasch C."/>
            <person name="Liesegang H."/>
            <person name="Broughton W.J."/>
        </authorList>
    </citation>
    <scope>NUCLEOTIDE SEQUENCE [LARGE SCALE GENOMIC DNA]</scope>
    <source>
        <strain evidence="6">NBRC 101917 / NGR234</strain>
    </source>
</reference>
<dbReference type="InterPro" id="IPR002641">
    <property type="entry name" value="PNPLA_dom"/>
</dbReference>
<feature type="region of interest" description="Disordered" evidence="3">
    <location>
        <begin position="1"/>
        <end position="21"/>
    </location>
</feature>
<dbReference type="PANTHER" id="PTHR24138">
    <property type="entry name" value="INTRACELLLAR PHOSPHOLIPASE A FAMILY"/>
    <property type="match status" value="1"/>
</dbReference>
<geneLocation type="plasmid" evidence="6">
    <name>sym pNGR234b</name>
</geneLocation>
<evidence type="ECO:0000256" key="3">
    <source>
        <dbReference type="SAM" id="MobiDB-lite"/>
    </source>
</evidence>
<keyword evidence="6" id="KW-1185">Reference proteome</keyword>
<proteinExistence type="predicted"/>
<dbReference type="CDD" id="cd07199">
    <property type="entry name" value="Pat17_PNPLA8_PNPLA9_like"/>
    <property type="match status" value="1"/>
</dbReference>
<dbReference type="KEGG" id="rhi:NGR_b19960"/>
<dbReference type="Gene3D" id="3.40.1090.10">
    <property type="entry name" value="Cytosolic phospholipase A2 catalytic domain"/>
    <property type="match status" value="1"/>
</dbReference>
<evidence type="ECO:0000313" key="5">
    <source>
        <dbReference type="EMBL" id="ACP23443.1"/>
    </source>
</evidence>
<accession>C3KM07</accession>